<evidence type="ECO:0000313" key="2">
    <source>
        <dbReference type="Proteomes" id="UP000246410"/>
    </source>
</evidence>
<name>A0A317N5M1_9NOCA</name>
<keyword evidence="2" id="KW-1185">Reference proteome</keyword>
<gene>
    <name evidence="1" type="ORF">DFR69_113164</name>
</gene>
<evidence type="ECO:0000313" key="1">
    <source>
        <dbReference type="EMBL" id="PWV70450.1"/>
    </source>
</evidence>
<dbReference type="Proteomes" id="UP000246410">
    <property type="component" value="Unassembled WGS sequence"/>
</dbReference>
<reference evidence="1 2" key="1">
    <citation type="submission" date="2018-05" db="EMBL/GenBank/DDBJ databases">
        <title>Genomic Encyclopedia of Type Strains, Phase IV (KMG-IV): sequencing the most valuable type-strain genomes for metagenomic binning, comparative biology and taxonomic classification.</title>
        <authorList>
            <person name="Goeker M."/>
        </authorList>
    </citation>
    <scope>NUCLEOTIDE SEQUENCE [LARGE SCALE GENOMIC DNA]</scope>
    <source>
        <strain evidence="1 2">DSM 44717</strain>
    </source>
</reference>
<proteinExistence type="predicted"/>
<dbReference type="AlphaFoldDB" id="A0A317N5M1"/>
<protein>
    <submittedName>
        <fullName evidence="1">Uncharacterized protein</fullName>
    </submittedName>
</protein>
<comment type="caution">
    <text evidence="1">The sequence shown here is derived from an EMBL/GenBank/DDBJ whole genome shotgun (WGS) entry which is preliminary data.</text>
</comment>
<sequence>MLVSLRVRVQVVPISAHESREEFIVGFVTLFRVRASLRRGLGMKHPVRTG</sequence>
<dbReference type="EMBL" id="QGTL01000013">
    <property type="protein sequence ID" value="PWV70450.1"/>
    <property type="molecule type" value="Genomic_DNA"/>
</dbReference>
<accession>A0A317N5M1</accession>
<organism evidence="1 2">
    <name type="scientific">Nocardia neocaledoniensis</name>
    <dbReference type="NCBI Taxonomy" id="236511"/>
    <lineage>
        <taxon>Bacteria</taxon>
        <taxon>Bacillati</taxon>
        <taxon>Actinomycetota</taxon>
        <taxon>Actinomycetes</taxon>
        <taxon>Mycobacteriales</taxon>
        <taxon>Nocardiaceae</taxon>
        <taxon>Nocardia</taxon>
    </lineage>
</organism>